<accession>A0A4D9DX37</accession>
<evidence type="ECO:0000313" key="2">
    <source>
        <dbReference type="Proteomes" id="UP000297703"/>
    </source>
</evidence>
<dbReference type="Proteomes" id="UP000297703">
    <property type="component" value="Unassembled WGS sequence"/>
</dbReference>
<reference evidence="1 2" key="1">
    <citation type="submission" date="2019-04" db="EMBL/GenBank/DDBJ databases">
        <title>Draft genome of the big-headed turtle Platysternon megacephalum.</title>
        <authorList>
            <person name="Gong S."/>
        </authorList>
    </citation>
    <scope>NUCLEOTIDE SEQUENCE [LARGE SCALE GENOMIC DNA]</scope>
    <source>
        <strain evidence="1">DO16091913</strain>
        <tissue evidence="1">Muscle</tissue>
    </source>
</reference>
<proteinExistence type="predicted"/>
<name>A0A4D9DX37_9SAUR</name>
<comment type="caution">
    <text evidence="1">The sequence shown here is derived from an EMBL/GenBank/DDBJ whole genome shotgun (WGS) entry which is preliminary data.</text>
</comment>
<organism evidence="1 2">
    <name type="scientific">Platysternon megacephalum</name>
    <name type="common">big-headed turtle</name>
    <dbReference type="NCBI Taxonomy" id="55544"/>
    <lineage>
        <taxon>Eukaryota</taxon>
        <taxon>Metazoa</taxon>
        <taxon>Chordata</taxon>
        <taxon>Craniata</taxon>
        <taxon>Vertebrata</taxon>
        <taxon>Euteleostomi</taxon>
        <taxon>Archelosauria</taxon>
        <taxon>Testudinata</taxon>
        <taxon>Testudines</taxon>
        <taxon>Cryptodira</taxon>
        <taxon>Durocryptodira</taxon>
        <taxon>Testudinoidea</taxon>
        <taxon>Platysternidae</taxon>
        <taxon>Platysternon</taxon>
    </lineage>
</organism>
<sequence>MGKCSLTCARAKQPGTKHLHTHILLGGKKGSPWPACLSTAHGPCLAGRGMFSIDTSQVFSSLEMCTTVPDMVTSRASCVPVSTCAGQEGGQESGVKSCHNASATALAAKWMKKC</sequence>
<reference evidence="1 2" key="2">
    <citation type="submission" date="2019-04" db="EMBL/GenBank/DDBJ databases">
        <title>The genome sequence of big-headed turtle.</title>
        <authorList>
            <person name="Gong S."/>
        </authorList>
    </citation>
    <scope>NUCLEOTIDE SEQUENCE [LARGE SCALE GENOMIC DNA]</scope>
    <source>
        <strain evidence="1">DO16091913</strain>
        <tissue evidence="1">Muscle</tissue>
    </source>
</reference>
<keyword evidence="2" id="KW-1185">Reference proteome</keyword>
<evidence type="ECO:0000313" key="1">
    <source>
        <dbReference type="EMBL" id="TFK02039.1"/>
    </source>
</evidence>
<keyword evidence="1" id="KW-0675">Receptor</keyword>
<dbReference type="AlphaFoldDB" id="A0A4D9DX37"/>
<gene>
    <name evidence="1" type="ORF">DR999_PMT15711</name>
</gene>
<protein>
    <submittedName>
        <fullName evidence="1">Ligand-dependent nuclear receptor-interacting factor 1</fullName>
    </submittedName>
</protein>
<dbReference type="EMBL" id="QXTE01000202">
    <property type="protein sequence ID" value="TFK02039.1"/>
    <property type="molecule type" value="Genomic_DNA"/>
</dbReference>